<feature type="compositionally biased region" description="Polar residues" evidence="1">
    <location>
        <begin position="545"/>
        <end position="558"/>
    </location>
</feature>
<reference evidence="3" key="1">
    <citation type="journal article" date="2020" name="Stud. Mycol.">
        <title>101 Dothideomycetes genomes: a test case for predicting lifestyles and emergence of pathogens.</title>
        <authorList>
            <person name="Haridas S."/>
            <person name="Albert R."/>
            <person name="Binder M."/>
            <person name="Bloem J."/>
            <person name="Labutti K."/>
            <person name="Salamov A."/>
            <person name="Andreopoulos B."/>
            <person name="Baker S."/>
            <person name="Barry K."/>
            <person name="Bills G."/>
            <person name="Bluhm B."/>
            <person name="Cannon C."/>
            <person name="Castanera R."/>
            <person name="Culley D."/>
            <person name="Daum C."/>
            <person name="Ezra D."/>
            <person name="Gonzalez J."/>
            <person name="Henrissat B."/>
            <person name="Kuo A."/>
            <person name="Liang C."/>
            <person name="Lipzen A."/>
            <person name="Lutzoni F."/>
            <person name="Magnuson J."/>
            <person name="Mondo S."/>
            <person name="Nolan M."/>
            <person name="Ohm R."/>
            <person name="Pangilinan J."/>
            <person name="Park H.-J."/>
            <person name="Ramirez L."/>
            <person name="Alfaro M."/>
            <person name="Sun H."/>
            <person name="Tritt A."/>
            <person name="Yoshinaga Y."/>
            <person name="Zwiers L.-H."/>
            <person name="Turgeon B."/>
            <person name="Goodwin S."/>
            <person name="Spatafora J."/>
            <person name="Crous P."/>
            <person name="Grigoriev I."/>
        </authorList>
    </citation>
    <scope>NUCLEOTIDE SEQUENCE</scope>
    <source>
        <strain evidence="3">CBS 279.74</strain>
    </source>
</reference>
<accession>A0A6G1JYI5</accession>
<evidence type="ECO:0000313" key="4">
    <source>
        <dbReference type="Proteomes" id="UP000799428"/>
    </source>
</evidence>
<feature type="compositionally biased region" description="Polar residues" evidence="1">
    <location>
        <begin position="209"/>
        <end position="218"/>
    </location>
</feature>
<organism evidence="3 4">
    <name type="scientific">Pleomassaria siparia CBS 279.74</name>
    <dbReference type="NCBI Taxonomy" id="1314801"/>
    <lineage>
        <taxon>Eukaryota</taxon>
        <taxon>Fungi</taxon>
        <taxon>Dikarya</taxon>
        <taxon>Ascomycota</taxon>
        <taxon>Pezizomycotina</taxon>
        <taxon>Dothideomycetes</taxon>
        <taxon>Pleosporomycetidae</taxon>
        <taxon>Pleosporales</taxon>
        <taxon>Pleomassariaceae</taxon>
        <taxon>Pleomassaria</taxon>
    </lineage>
</organism>
<evidence type="ECO:0000256" key="2">
    <source>
        <dbReference type="SAM" id="Phobius"/>
    </source>
</evidence>
<feature type="region of interest" description="Disordered" evidence="1">
    <location>
        <begin position="270"/>
        <end position="310"/>
    </location>
</feature>
<sequence>MDTKDPSLFGQQSHSQALQTTSTNFTRQPGTAGFDSEEHTLPHPGDRDEPVLVHFNGHFNGHFDGTFVLPNTTYKKSEGQSDAQIAARRAMSKRDSRSFATRMSRTKSRKKEILGRPSKPGITLDTNVSRHRGNEPRQMFPHGKELKSSASAKRVNWRGLGRSGTKNKGLGITREPSQAGIYSETIAPPQFTSYRTDENGVSHRGTDTLDANTTTPGQEFSPWDRTIPIGISIPSDSVPDFSPYQTRRHRAGSDATLVTPSIIITPANQIKSSSSDNSYSQFRGGAPPTRSRNNTLDSAGTAFEDEEDDGKLRDRITSTATYFEEDETPLHERNALSTLSIDTSVVPTPRRSQGWWNVITTPFAMSRTNSVWTQGGRNTEKTPTVPSMPQHFDPNTMSPSTPGTYIWSATEKSPSIHKRSDANPQPMITNTITNNITNTSADPKPFFTSIESQERRLPNRNVQTGSVNAVSTPQPFYANIQLQDKRSGGSAQTTGANTPPARQAAHGSPSTPQYFNVDLSTPSNSATRNQLPVFAPPPKSALKSAHSTYGNGSRSSSPAFAGKLKGQKQHRKISTIMDCVPFLRKFKKEDKKGQDKKEETKKKKKKGGLCCWFCGCCILILVLLAIIIPLTVVFTRKSSPGAKTPDPSSPDQGSQWLNLTSYPPMPTGFSTIAQPEAVKEESGCVVPATVWSCALPKEQQQAVAPNDPDQPNFKLEITFENGTVVDPSKTLPTRRAANAVSVGAFIRSRFLNKRAAPSASPTPPSLDDQKFIGQNTDNNLAPFEGETTPFFITLQDTLDAASSRLVKRAGTNSTGNITSIIPPPVANADGTAAAANLLPIPSAQPLRLYNRGKPEEHYGFYVYYDRSIFLKDIQSSTGRGGNPSDTNGGSAFSAATRRCTWAQTRFLVQIWTKSQSSKTLLNGAASNGSDTDFKRPGTFPYPVSVTTDRHGGDAAQKNVYCYQMKSDGTYNGERDFIFEDRAFGGNLVNPTQGLNITSGPVDGGTGGCSCQWQNWQK</sequence>
<feature type="compositionally biased region" description="Polar residues" evidence="1">
    <location>
        <begin position="9"/>
        <end position="29"/>
    </location>
</feature>
<name>A0A6G1JYI5_9PLEO</name>
<evidence type="ECO:0000256" key="1">
    <source>
        <dbReference type="SAM" id="MobiDB-lite"/>
    </source>
</evidence>
<feature type="region of interest" description="Disordered" evidence="1">
    <location>
        <begin position="372"/>
        <end position="398"/>
    </location>
</feature>
<feature type="region of interest" description="Disordered" evidence="1">
    <location>
        <begin position="91"/>
        <end position="152"/>
    </location>
</feature>
<evidence type="ECO:0008006" key="5">
    <source>
        <dbReference type="Google" id="ProtNLM"/>
    </source>
</evidence>
<feature type="compositionally biased region" description="Polar residues" evidence="1">
    <location>
        <begin position="270"/>
        <end position="281"/>
    </location>
</feature>
<feature type="region of interest" description="Disordered" evidence="1">
    <location>
        <begin position="637"/>
        <end position="657"/>
    </location>
</feature>
<feature type="region of interest" description="Disordered" evidence="1">
    <location>
        <begin position="192"/>
        <end position="223"/>
    </location>
</feature>
<feature type="compositionally biased region" description="Polar residues" evidence="1">
    <location>
        <begin position="508"/>
        <end position="530"/>
    </location>
</feature>
<keyword evidence="2" id="KW-0472">Membrane</keyword>
<proteinExistence type="predicted"/>
<keyword evidence="4" id="KW-1185">Reference proteome</keyword>
<evidence type="ECO:0000313" key="3">
    <source>
        <dbReference type="EMBL" id="KAF2705227.1"/>
    </source>
</evidence>
<dbReference type="Proteomes" id="UP000799428">
    <property type="component" value="Unassembled WGS sequence"/>
</dbReference>
<dbReference type="OrthoDB" id="10259622at2759"/>
<feature type="compositionally biased region" description="Basic and acidic residues" evidence="1">
    <location>
        <begin position="195"/>
        <end position="207"/>
    </location>
</feature>
<protein>
    <recommendedName>
        <fullName evidence="5">Glycoprotease family protein</fullName>
    </recommendedName>
</protein>
<feature type="transmembrane region" description="Helical" evidence="2">
    <location>
        <begin position="609"/>
        <end position="634"/>
    </location>
</feature>
<gene>
    <name evidence="3" type="ORF">K504DRAFT_440253</name>
</gene>
<keyword evidence="2" id="KW-0812">Transmembrane</keyword>
<feature type="compositionally biased region" description="Basic and acidic residues" evidence="1">
    <location>
        <begin position="36"/>
        <end position="48"/>
    </location>
</feature>
<feature type="region of interest" description="Disordered" evidence="1">
    <location>
        <begin position="485"/>
        <end position="569"/>
    </location>
</feature>
<dbReference type="EMBL" id="MU005779">
    <property type="protein sequence ID" value="KAF2705227.1"/>
    <property type="molecule type" value="Genomic_DNA"/>
</dbReference>
<feature type="region of interest" description="Disordered" evidence="1">
    <location>
        <begin position="1"/>
        <end position="48"/>
    </location>
</feature>
<dbReference type="AlphaFoldDB" id="A0A6G1JYI5"/>
<keyword evidence="2" id="KW-1133">Transmembrane helix</keyword>